<feature type="compositionally biased region" description="Basic residues" evidence="1">
    <location>
        <begin position="49"/>
        <end position="65"/>
    </location>
</feature>
<name>A0A482V8N7_ASBVE</name>
<protein>
    <recommendedName>
        <fullName evidence="4">DUF4817 domain-containing protein</fullName>
    </recommendedName>
</protein>
<organism evidence="2 3">
    <name type="scientific">Asbolus verrucosus</name>
    <name type="common">Desert ironclad beetle</name>
    <dbReference type="NCBI Taxonomy" id="1661398"/>
    <lineage>
        <taxon>Eukaryota</taxon>
        <taxon>Metazoa</taxon>
        <taxon>Ecdysozoa</taxon>
        <taxon>Arthropoda</taxon>
        <taxon>Hexapoda</taxon>
        <taxon>Insecta</taxon>
        <taxon>Pterygota</taxon>
        <taxon>Neoptera</taxon>
        <taxon>Endopterygota</taxon>
        <taxon>Coleoptera</taxon>
        <taxon>Polyphaga</taxon>
        <taxon>Cucujiformia</taxon>
        <taxon>Tenebrionidae</taxon>
        <taxon>Pimeliinae</taxon>
        <taxon>Asbolus</taxon>
    </lineage>
</organism>
<comment type="caution">
    <text evidence="2">The sequence shown here is derived from an EMBL/GenBank/DDBJ whole genome shotgun (WGS) entry which is preliminary data.</text>
</comment>
<accession>A0A482V8N7</accession>
<evidence type="ECO:0008006" key="4">
    <source>
        <dbReference type="Google" id="ProtNLM"/>
    </source>
</evidence>
<evidence type="ECO:0000313" key="3">
    <source>
        <dbReference type="Proteomes" id="UP000292052"/>
    </source>
</evidence>
<keyword evidence="3" id="KW-1185">Reference proteome</keyword>
<feature type="region of interest" description="Disordered" evidence="1">
    <location>
        <begin position="49"/>
        <end position="71"/>
    </location>
</feature>
<evidence type="ECO:0000256" key="1">
    <source>
        <dbReference type="SAM" id="MobiDB-lite"/>
    </source>
</evidence>
<sequence length="80" mass="9303">MFTNNEYEDMHLVLGECRNNAAAAATKVYCNRYALGRHLNSNVLRRLARRNGKRSANRHRGRPRTTRTPQMEEVVVNLVY</sequence>
<proteinExistence type="predicted"/>
<evidence type="ECO:0000313" key="2">
    <source>
        <dbReference type="EMBL" id="RZB39605.1"/>
    </source>
</evidence>
<gene>
    <name evidence="2" type="ORF">BDFB_012937</name>
</gene>
<dbReference type="AlphaFoldDB" id="A0A482V8N7"/>
<dbReference type="Proteomes" id="UP000292052">
    <property type="component" value="Unassembled WGS sequence"/>
</dbReference>
<reference evidence="2 3" key="1">
    <citation type="submission" date="2017-03" db="EMBL/GenBank/DDBJ databases">
        <title>Genome of the blue death feigning beetle - Asbolus verrucosus.</title>
        <authorList>
            <person name="Rider S.D."/>
        </authorList>
    </citation>
    <scope>NUCLEOTIDE SEQUENCE [LARGE SCALE GENOMIC DNA]</scope>
    <source>
        <strain evidence="2">Butters</strain>
        <tissue evidence="2">Head and leg muscle</tissue>
    </source>
</reference>
<dbReference type="EMBL" id="QDEB01127008">
    <property type="protein sequence ID" value="RZB39605.1"/>
    <property type="molecule type" value="Genomic_DNA"/>
</dbReference>